<dbReference type="PANTHER" id="PTHR30304">
    <property type="entry name" value="D-TAGATOSE-1,6-BISPHOSPHATE ALDOLASE"/>
    <property type="match status" value="1"/>
</dbReference>
<dbReference type="PANTHER" id="PTHR30304:SF0">
    <property type="entry name" value="D-TAGATOSE-1,6-BISPHOSPHATE ALDOLASE SUBUNIT GATY-RELATED"/>
    <property type="match status" value="1"/>
</dbReference>
<reference evidence="4 5" key="1">
    <citation type="journal article" date="2001" name="Nucleic Acids Res.">
        <title>The complete genome sequence of the murine respiratory pathogen Mycoplasma pulmonis.</title>
        <authorList>
            <person name="Chambaud I."/>
            <person name="Heilig R."/>
            <person name="Ferris S."/>
            <person name="Barbe V."/>
            <person name="Samson D."/>
            <person name="Galisson F."/>
            <person name="Moszer I."/>
            <person name="Dybvig K."/>
            <person name="Wroblewski H."/>
            <person name="Viari A."/>
            <person name="Rocha E.P.C."/>
            <person name="Blanchard A."/>
        </authorList>
    </citation>
    <scope>NUCLEOTIDE SEQUENCE [LARGE SCALE GENOMIC DNA]</scope>
    <source>
        <strain evidence="4 5">UAB CTIP</strain>
    </source>
</reference>
<keyword evidence="3" id="KW-0862">Zinc</keyword>
<dbReference type="GO" id="GO:0005975">
    <property type="term" value="P:carbohydrate metabolic process"/>
    <property type="evidence" value="ECO:0007669"/>
    <property type="project" value="InterPro"/>
</dbReference>
<dbReference type="GO" id="GO:0004332">
    <property type="term" value="F:fructose-bisphosphate aldolase activity"/>
    <property type="evidence" value="ECO:0007669"/>
    <property type="project" value="UniProtKB-EC"/>
</dbReference>
<sequence>MAIITKVDHFYKKLKRKNKAILAFNVVNLETLKSFIEIAEEKQVDLVIQISQNTIKNLGYDLIVPSLKKSLENSKANFVLHLDHCDDFNLLEKALKDGFKSVMFDGSFLDFKNNVFSSLKAKEMAKKYEAFLEVEIGQILGKNSHENQDENQKTKLEDILEFYNLVKPDSLAFNFGTLHGIYKENPKIDFDLLKNVESKICTVLVMHGTSGLSKKEIIKAWKFGITKINIGTDFNLAHISAIKEFFEEYPNVKDIRKINLYAIKKIKEKTLYFLDMFAKK</sequence>
<dbReference type="HOGENOM" id="CLU_040088_0_1_14"/>
<dbReference type="KEGG" id="mpu:MYPU_3600"/>
<gene>
    <name evidence="4" type="ordered locus">MYPU_3600</name>
</gene>
<name>Q98QK1_MYCPU</name>
<feature type="binding site" evidence="3">
    <location>
        <position position="207"/>
    </location>
    <ligand>
        <name>Zn(2+)</name>
        <dbReference type="ChEBI" id="CHEBI:29105"/>
        <label>1</label>
        <note>catalytic</note>
    </ligand>
</feature>
<accession>Q98QK1</accession>
<dbReference type="GO" id="GO:0008270">
    <property type="term" value="F:zinc ion binding"/>
    <property type="evidence" value="ECO:0007669"/>
    <property type="project" value="InterPro"/>
</dbReference>
<feature type="binding site" evidence="2">
    <location>
        <begin position="208"/>
        <end position="210"/>
    </location>
    <ligand>
        <name>dihydroxyacetone phosphate</name>
        <dbReference type="ChEBI" id="CHEBI:57642"/>
    </ligand>
</feature>
<dbReference type="PIR" id="H90556">
    <property type="entry name" value="H90556"/>
</dbReference>
<dbReference type="RefSeq" id="WP_010925164.1">
    <property type="nucleotide sequence ID" value="NC_002771.1"/>
</dbReference>
<feature type="binding site" evidence="2">
    <location>
        <begin position="229"/>
        <end position="232"/>
    </location>
    <ligand>
        <name>dihydroxyacetone phosphate</name>
        <dbReference type="ChEBI" id="CHEBI:57642"/>
    </ligand>
</feature>
<dbReference type="PIRSF" id="PIRSF001359">
    <property type="entry name" value="F_bP_aldolase_II"/>
    <property type="match status" value="1"/>
</dbReference>
<organism evidence="5">
    <name type="scientific">Mycoplasmopsis pulmonis (strain UAB CTIP)</name>
    <name type="common">Mycoplasma pulmonis</name>
    <dbReference type="NCBI Taxonomy" id="272635"/>
    <lineage>
        <taxon>Bacteria</taxon>
        <taxon>Bacillati</taxon>
        <taxon>Mycoplasmatota</taxon>
        <taxon>Mycoplasmoidales</taxon>
        <taxon>Metamycoplasmataceae</taxon>
        <taxon>Mycoplasmopsis</taxon>
    </lineage>
</organism>
<keyword evidence="5" id="KW-1185">Reference proteome</keyword>
<feature type="binding site" evidence="3">
    <location>
        <position position="179"/>
    </location>
    <ligand>
        <name>Zn(2+)</name>
        <dbReference type="ChEBI" id="CHEBI:29105"/>
        <label>1</label>
        <note>catalytic</note>
    </ligand>
</feature>
<dbReference type="InterPro" id="IPR013785">
    <property type="entry name" value="Aldolase_TIM"/>
</dbReference>
<feature type="binding site" evidence="3">
    <location>
        <position position="84"/>
    </location>
    <ligand>
        <name>Zn(2+)</name>
        <dbReference type="ChEBI" id="CHEBI:29105"/>
        <label>1</label>
        <note>catalytic</note>
    </ligand>
</feature>
<dbReference type="EC" id="4.1.2.13" evidence="4"/>
<dbReference type="InterPro" id="IPR050246">
    <property type="entry name" value="Class_II_FBP_aldolase"/>
</dbReference>
<feature type="active site" description="Proton donor" evidence="1">
    <location>
        <position position="83"/>
    </location>
</feature>
<dbReference type="Pfam" id="PF01116">
    <property type="entry name" value="F_bP_aldolase"/>
    <property type="match status" value="1"/>
</dbReference>
<dbReference type="CDD" id="cd00947">
    <property type="entry name" value="TBP_aldolase_IIB"/>
    <property type="match status" value="1"/>
</dbReference>
<dbReference type="STRING" id="272635.gene:17576960"/>
<dbReference type="AlphaFoldDB" id="Q98QK1"/>
<dbReference type="eggNOG" id="COG0191">
    <property type="taxonomic scope" value="Bacteria"/>
</dbReference>
<feature type="binding site" evidence="3">
    <location>
        <position position="105"/>
    </location>
    <ligand>
        <name>Zn(2+)</name>
        <dbReference type="ChEBI" id="CHEBI:29105"/>
        <label>2</label>
    </ligand>
</feature>
<evidence type="ECO:0000313" key="5">
    <source>
        <dbReference type="Proteomes" id="UP000000528"/>
    </source>
</evidence>
<dbReference type="SUPFAM" id="SSF51569">
    <property type="entry name" value="Aldolase"/>
    <property type="match status" value="1"/>
</dbReference>
<evidence type="ECO:0000313" key="4">
    <source>
        <dbReference type="EMBL" id="CAC13533.1"/>
    </source>
</evidence>
<evidence type="ECO:0000256" key="2">
    <source>
        <dbReference type="PIRSR" id="PIRSR001359-2"/>
    </source>
</evidence>
<comment type="cofactor">
    <cofactor evidence="3">
        <name>Zn(2+)</name>
        <dbReference type="ChEBI" id="CHEBI:29105"/>
    </cofactor>
    <text evidence="3">Binds 2 Zn(2+) ions per subunit. One is catalytic and the other provides a structural contribution.</text>
</comment>
<feature type="binding site" evidence="2">
    <location>
        <position position="180"/>
    </location>
    <ligand>
        <name>dihydroxyacetone phosphate</name>
        <dbReference type="ChEBI" id="CHEBI:57642"/>
    </ligand>
</feature>
<evidence type="ECO:0000256" key="1">
    <source>
        <dbReference type="PIRSR" id="PIRSR001359-1"/>
    </source>
</evidence>
<feature type="binding site" evidence="3">
    <location>
        <position position="135"/>
    </location>
    <ligand>
        <name>Zn(2+)</name>
        <dbReference type="ChEBI" id="CHEBI:29105"/>
        <label>2</label>
    </ligand>
</feature>
<keyword evidence="3" id="KW-0479">Metal-binding</keyword>
<protein>
    <submittedName>
        <fullName evidence="4">FRUCTOSE-BISPHOSPHATE ALDOLASE</fullName>
        <ecNumber evidence="4">4.1.2.13</ecNumber>
    </submittedName>
</protein>
<dbReference type="InterPro" id="IPR000771">
    <property type="entry name" value="FBA_II"/>
</dbReference>
<dbReference type="Proteomes" id="UP000000528">
    <property type="component" value="Chromosome"/>
</dbReference>
<dbReference type="EMBL" id="AL445564">
    <property type="protein sequence ID" value="CAC13533.1"/>
    <property type="molecule type" value="Genomic_DNA"/>
</dbReference>
<dbReference type="Gene3D" id="3.20.20.70">
    <property type="entry name" value="Aldolase class I"/>
    <property type="match status" value="1"/>
</dbReference>
<keyword evidence="4" id="KW-0456">Lyase</keyword>
<proteinExistence type="predicted"/>
<evidence type="ECO:0000256" key="3">
    <source>
        <dbReference type="PIRSR" id="PIRSR001359-3"/>
    </source>
</evidence>